<dbReference type="EMBL" id="JANBPK010000765">
    <property type="protein sequence ID" value="KAJ2932661.1"/>
    <property type="molecule type" value="Genomic_DNA"/>
</dbReference>
<keyword evidence="7" id="KW-1185">Reference proteome</keyword>
<dbReference type="GO" id="GO:0004930">
    <property type="term" value="F:G protein-coupled receptor activity"/>
    <property type="evidence" value="ECO:0007669"/>
    <property type="project" value="TreeGrafter"/>
</dbReference>
<protein>
    <recommendedName>
        <fullName evidence="8">Glucose receptor Git3 N-terminal domain-containing protein</fullName>
    </recommendedName>
</protein>
<gene>
    <name evidence="6" type="ORF">H1R20_g4436</name>
</gene>
<feature type="transmembrane region" description="Helical" evidence="5">
    <location>
        <begin position="286"/>
        <end position="307"/>
    </location>
</feature>
<comment type="caution">
    <text evidence="6">The sequence shown here is derived from an EMBL/GenBank/DDBJ whole genome shotgun (WGS) entry which is preliminary data.</text>
</comment>
<evidence type="ECO:0000256" key="4">
    <source>
        <dbReference type="ARBA" id="ARBA00023136"/>
    </source>
</evidence>
<comment type="subcellular location">
    <subcellularLocation>
        <location evidence="1">Membrane</location>
        <topology evidence="1">Multi-pass membrane protein</topology>
    </subcellularLocation>
</comment>
<evidence type="ECO:0000313" key="6">
    <source>
        <dbReference type="EMBL" id="KAJ2932661.1"/>
    </source>
</evidence>
<dbReference type="Proteomes" id="UP001140091">
    <property type="component" value="Unassembled WGS sequence"/>
</dbReference>
<evidence type="ECO:0000256" key="5">
    <source>
        <dbReference type="SAM" id="Phobius"/>
    </source>
</evidence>
<evidence type="ECO:0008006" key="8">
    <source>
        <dbReference type="Google" id="ProtNLM"/>
    </source>
</evidence>
<feature type="transmembrane region" description="Helical" evidence="5">
    <location>
        <begin position="192"/>
        <end position="216"/>
    </location>
</feature>
<evidence type="ECO:0000256" key="1">
    <source>
        <dbReference type="ARBA" id="ARBA00004141"/>
    </source>
</evidence>
<dbReference type="GO" id="GO:0007189">
    <property type="term" value="P:adenylate cyclase-activating G protein-coupled receptor signaling pathway"/>
    <property type="evidence" value="ECO:0007669"/>
    <property type="project" value="TreeGrafter"/>
</dbReference>
<accession>A0A9W8MJ73</accession>
<evidence type="ECO:0000313" key="7">
    <source>
        <dbReference type="Proteomes" id="UP001140091"/>
    </source>
</evidence>
<dbReference type="GO" id="GO:0005886">
    <property type="term" value="C:plasma membrane"/>
    <property type="evidence" value="ECO:0007669"/>
    <property type="project" value="TreeGrafter"/>
</dbReference>
<evidence type="ECO:0000256" key="2">
    <source>
        <dbReference type="ARBA" id="ARBA00022692"/>
    </source>
</evidence>
<keyword evidence="4 5" id="KW-0472">Membrane</keyword>
<sequence length="318" mass="35888">MSTPFTESGTDSGIFGFDEKISMLFVIQSASLSGIAITILIAYKLYHAVLRALRRRGRHQPDACDSSLFLTLMFGESLRVVGKVTILKWFNEGTITSPTAFCYAQGLIQTIGTNLIDWSTLAITIHTFLLLVLQWSGPAHIAKYLALGVWLMVGLIVGLTFGIRGIEIIGPAGQWCWVQSRHKTEQLLVEYLWMWIILVLTIVFYTIDALVIKGWVVIEGGARPRWVASEDRVQLKLTQADSEEERANKKMAVQLLFYPVIYFICVFPFSLTRWMTFSGHTVPHQAAAFTTSLFCLSGLFNVVLFFFTRRDMVRAQLD</sequence>
<feature type="transmembrane region" description="Helical" evidence="5">
    <location>
        <begin position="145"/>
        <end position="163"/>
    </location>
</feature>
<name>A0A9W8MJ73_9AGAR</name>
<evidence type="ECO:0000256" key="3">
    <source>
        <dbReference type="ARBA" id="ARBA00022989"/>
    </source>
</evidence>
<feature type="non-terminal residue" evidence="6">
    <location>
        <position position="1"/>
    </location>
</feature>
<reference evidence="6" key="1">
    <citation type="submission" date="2022-06" db="EMBL/GenBank/DDBJ databases">
        <title>Genome Sequence of Candolleomyces eurysporus.</title>
        <authorList>
            <person name="Buettner E."/>
        </authorList>
    </citation>
    <scope>NUCLEOTIDE SEQUENCE</scope>
    <source>
        <strain evidence="6">VTCC 930004</strain>
    </source>
</reference>
<feature type="transmembrane region" description="Helical" evidence="5">
    <location>
        <begin position="21"/>
        <end position="46"/>
    </location>
</feature>
<organism evidence="6 7">
    <name type="scientific">Candolleomyces eurysporus</name>
    <dbReference type="NCBI Taxonomy" id="2828524"/>
    <lineage>
        <taxon>Eukaryota</taxon>
        <taxon>Fungi</taxon>
        <taxon>Dikarya</taxon>
        <taxon>Basidiomycota</taxon>
        <taxon>Agaricomycotina</taxon>
        <taxon>Agaricomycetes</taxon>
        <taxon>Agaricomycetidae</taxon>
        <taxon>Agaricales</taxon>
        <taxon>Agaricineae</taxon>
        <taxon>Psathyrellaceae</taxon>
        <taxon>Candolleomyces</taxon>
    </lineage>
</organism>
<proteinExistence type="predicted"/>
<dbReference type="Gene3D" id="1.20.1070.10">
    <property type="entry name" value="Rhodopsin 7-helix transmembrane proteins"/>
    <property type="match status" value="1"/>
</dbReference>
<feature type="transmembrane region" description="Helical" evidence="5">
    <location>
        <begin position="255"/>
        <end position="274"/>
    </location>
</feature>
<dbReference type="OrthoDB" id="100006at2759"/>
<dbReference type="AlphaFoldDB" id="A0A9W8MJ73"/>
<keyword evidence="2 5" id="KW-0812">Transmembrane</keyword>
<dbReference type="PANTHER" id="PTHR23112:SF37">
    <property type="entry name" value="G PROTEIN-COUPLED RECEPTOR GPR1"/>
    <property type="match status" value="1"/>
</dbReference>
<keyword evidence="3 5" id="KW-1133">Transmembrane helix</keyword>
<dbReference type="SUPFAM" id="SSF81321">
    <property type="entry name" value="Family A G protein-coupled receptor-like"/>
    <property type="match status" value="1"/>
</dbReference>
<feature type="transmembrane region" description="Helical" evidence="5">
    <location>
        <begin position="115"/>
        <end position="133"/>
    </location>
</feature>
<dbReference type="PANTHER" id="PTHR23112">
    <property type="entry name" value="G PROTEIN-COUPLED RECEPTOR 157-RELATED"/>
    <property type="match status" value="1"/>
</dbReference>